<keyword evidence="1" id="KW-0472">Membrane</keyword>
<dbReference type="Proteomes" id="UP000002969">
    <property type="component" value="Unassembled WGS sequence"/>
</dbReference>
<proteinExistence type="predicted"/>
<feature type="transmembrane region" description="Helical" evidence="1">
    <location>
        <begin position="24"/>
        <end position="43"/>
    </location>
</feature>
<accession>A0ABN0AW16</accession>
<keyword evidence="1" id="KW-0812">Transmembrane</keyword>
<name>A0ABN0AW16_CHRGE</name>
<keyword evidence="1" id="KW-1133">Transmembrane helix</keyword>
<keyword evidence="3" id="KW-1185">Reference proteome</keyword>
<comment type="caution">
    <text evidence="2">The sequence shown here is derived from an EMBL/GenBank/DDBJ whole genome shotgun (WGS) entry which is preliminary data.</text>
</comment>
<evidence type="ECO:0000313" key="3">
    <source>
        <dbReference type="Proteomes" id="UP000002969"/>
    </source>
</evidence>
<protein>
    <submittedName>
        <fullName evidence="2">Uncharacterized protein</fullName>
    </submittedName>
</protein>
<gene>
    <name evidence="2" type="ORF">HMPREF0204_11160</name>
</gene>
<evidence type="ECO:0000313" key="2">
    <source>
        <dbReference type="EMBL" id="EFK37314.1"/>
    </source>
</evidence>
<sequence length="48" mass="5823">MSILKKTDFNKLLRNRVLFSRENLFFQQFNSSFVMIKAVFLYIRFGIT</sequence>
<reference evidence="2" key="1">
    <citation type="submission" date="2010-06" db="EMBL/GenBank/DDBJ databases">
        <authorList>
            <person name="Muzny D."/>
            <person name="Qin X."/>
            <person name="Buhay C."/>
            <person name="Dugan-Rocha S."/>
            <person name="Ding Y."/>
            <person name="Chen G."/>
            <person name="Hawes A."/>
            <person name="Holder M."/>
            <person name="Jhangiani S."/>
            <person name="Johnson A."/>
            <person name="Khan Z."/>
            <person name="Li Z."/>
            <person name="Liu W."/>
            <person name="Liu X."/>
            <person name="Perez L."/>
            <person name="Shen H."/>
            <person name="Wang Q."/>
            <person name="Watt J."/>
            <person name="Xi L."/>
            <person name="Xin Y."/>
            <person name="Zhou J."/>
            <person name="Deng J."/>
            <person name="Jiang H."/>
            <person name="Liu Y."/>
            <person name="Qu J."/>
            <person name="Song X.-Z."/>
            <person name="Zhang L."/>
            <person name="Villasana D."/>
            <person name="Johnson A."/>
            <person name="Liu J."/>
            <person name="Liyanage D."/>
            <person name="Lorensuhewa L."/>
            <person name="Robinson T."/>
            <person name="Song A."/>
            <person name="Song B.-B."/>
            <person name="Dinh H."/>
            <person name="Thornton R."/>
            <person name="Coyle M."/>
            <person name="Francisco L."/>
            <person name="Jackson L."/>
            <person name="Javaid M."/>
            <person name="Korchina V."/>
            <person name="Kovar C."/>
            <person name="Mata R."/>
            <person name="Mathew T."/>
            <person name="Ngo R."/>
            <person name="Nguyen L."/>
            <person name="Nguyen N."/>
            <person name="Okwuonu G."/>
            <person name="Ongeri F."/>
            <person name="Pham C."/>
            <person name="Simmons D."/>
            <person name="Wilczek-Boney K."/>
            <person name="Hale W."/>
            <person name="Jakkamsetti A."/>
            <person name="Pham P."/>
            <person name="Ruth R."/>
            <person name="San Lucas F."/>
            <person name="Warren J."/>
            <person name="Zhang J."/>
            <person name="Zhao Z."/>
            <person name="Zhou C."/>
            <person name="Zhu D."/>
            <person name="Lee S."/>
            <person name="Bess C."/>
            <person name="Blankenburg K."/>
            <person name="Forbes L."/>
            <person name="Fu Q."/>
            <person name="Gubbala S."/>
            <person name="Hirani K."/>
            <person name="Jayaseelan J.C."/>
            <person name="Lara F."/>
            <person name="Munidasa M."/>
            <person name="Palculict T."/>
            <person name="Patil S."/>
            <person name="Pu L.-L."/>
            <person name="Saada N."/>
            <person name="Tang L."/>
            <person name="Weissenberger G."/>
            <person name="Zhu Y."/>
            <person name="Hemphill L."/>
            <person name="Shang Y."/>
            <person name="Youmans B."/>
            <person name="Ayvaz T."/>
            <person name="Ross M."/>
            <person name="Santibanez J."/>
            <person name="Aqrawi P."/>
            <person name="Gross S."/>
            <person name="Joshi V."/>
            <person name="Fowler G."/>
            <person name="Nazareth L."/>
            <person name="Reid J."/>
            <person name="Worley K."/>
            <person name="Petrosino J."/>
            <person name="Highlander S."/>
            <person name="Gibbs R."/>
        </authorList>
    </citation>
    <scope>NUCLEOTIDE SEQUENCE [LARGE SCALE GENOMIC DNA]</scope>
    <source>
        <strain evidence="2">ATCC 35910</strain>
    </source>
</reference>
<dbReference type="EMBL" id="ACKQ02000003">
    <property type="protein sequence ID" value="EFK37314.1"/>
    <property type="molecule type" value="Genomic_DNA"/>
</dbReference>
<evidence type="ECO:0000256" key="1">
    <source>
        <dbReference type="SAM" id="Phobius"/>
    </source>
</evidence>
<organism evidence="2 3">
    <name type="scientific">Chryseobacterium gleum ATCC 35910</name>
    <dbReference type="NCBI Taxonomy" id="525257"/>
    <lineage>
        <taxon>Bacteria</taxon>
        <taxon>Pseudomonadati</taxon>
        <taxon>Bacteroidota</taxon>
        <taxon>Flavobacteriia</taxon>
        <taxon>Flavobacteriales</taxon>
        <taxon>Weeksellaceae</taxon>
        <taxon>Chryseobacterium group</taxon>
        <taxon>Chryseobacterium</taxon>
    </lineage>
</organism>